<evidence type="ECO:0000313" key="2">
    <source>
        <dbReference type="EMBL" id="MCA9380282.1"/>
    </source>
</evidence>
<reference evidence="2" key="1">
    <citation type="submission" date="2020-04" db="EMBL/GenBank/DDBJ databases">
        <authorList>
            <person name="Zhang T."/>
        </authorList>
    </citation>
    <scope>NUCLEOTIDE SEQUENCE</scope>
    <source>
        <strain evidence="2">HKST-UBA15</strain>
    </source>
</reference>
<feature type="non-terminal residue" evidence="2">
    <location>
        <position position="1"/>
    </location>
</feature>
<dbReference type="Pfam" id="PF01636">
    <property type="entry name" value="APH"/>
    <property type="match status" value="1"/>
</dbReference>
<sequence length="260" mass="29346">RPRERLLHEIEAVKILYHILPLGTSPKLVYEDPENFTFMTESLFRGNGRLLDEYIKEGVYPIDIALILGKLIGQLHTKTYNSEISIREPSEELRFYEQQYDILFYSVSFPSSIARTVCLEEINKVKSKGKAIVIGDLSPKNIVTSDGNVALFDFDAVHMGDPATDLAYLFGHIFLSSFVNGRVTEAREFIHNFIAGYEEKVDENIVGLDAIEVINSGLVLSIATIAYRLFDAFVPEATFLPDEVVAVYRKFSSSICSKLF</sequence>
<name>A0A955KZW1_9BACT</name>
<dbReference type="Proteomes" id="UP000745577">
    <property type="component" value="Unassembled WGS sequence"/>
</dbReference>
<protein>
    <submittedName>
        <fullName evidence="2">Phosphotransferase</fullName>
    </submittedName>
</protein>
<evidence type="ECO:0000313" key="3">
    <source>
        <dbReference type="Proteomes" id="UP000745577"/>
    </source>
</evidence>
<dbReference type="Gene3D" id="3.90.1200.10">
    <property type="match status" value="1"/>
</dbReference>
<dbReference type="AlphaFoldDB" id="A0A955KZW1"/>
<dbReference type="InterPro" id="IPR002575">
    <property type="entry name" value="Aminoglycoside_PTrfase"/>
</dbReference>
<dbReference type="EMBL" id="JAGQLL010000044">
    <property type="protein sequence ID" value="MCA9380282.1"/>
    <property type="molecule type" value="Genomic_DNA"/>
</dbReference>
<reference evidence="2" key="2">
    <citation type="journal article" date="2021" name="Microbiome">
        <title>Successional dynamics and alternative stable states in a saline activated sludge microbial community over 9 years.</title>
        <authorList>
            <person name="Wang Y."/>
            <person name="Ye J."/>
            <person name="Ju F."/>
            <person name="Liu L."/>
            <person name="Boyd J.A."/>
            <person name="Deng Y."/>
            <person name="Parks D.H."/>
            <person name="Jiang X."/>
            <person name="Yin X."/>
            <person name="Woodcroft B.J."/>
            <person name="Tyson G.W."/>
            <person name="Hugenholtz P."/>
            <person name="Polz M.F."/>
            <person name="Zhang T."/>
        </authorList>
    </citation>
    <scope>NUCLEOTIDE SEQUENCE</scope>
    <source>
        <strain evidence="2">HKST-UBA15</strain>
    </source>
</reference>
<comment type="caution">
    <text evidence="2">The sequence shown here is derived from an EMBL/GenBank/DDBJ whole genome shotgun (WGS) entry which is preliminary data.</text>
</comment>
<gene>
    <name evidence="2" type="ORF">KC675_03845</name>
</gene>
<dbReference type="InterPro" id="IPR011009">
    <property type="entry name" value="Kinase-like_dom_sf"/>
</dbReference>
<organism evidence="2 3">
    <name type="scientific">Candidatus Dojkabacteria bacterium</name>
    <dbReference type="NCBI Taxonomy" id="2099670"/>
    <lineage>
        <taxon>Bacteria</taxon>
        <taxon>Candidatus Dojkabacteria</taxon>
    </lineage>
</organism>
<accession>A0A955KZW1</accession>
<evidence type="ECO:0000259" key="1">
    <source>
        <dbReference type="Pfam" id="PF01636"/>
    </source>
</evidence>
<feature type="domain" description="Aminoglycoside phosphotransferase" evidence="1">
    <location>
        <begin position="132"/>
        <end position="197"/>
    </location>
</feature>
<dbReference type="SUPFAM" id="SSF56112">
    <property type="entry name" value="Protein kinase-like (PK-like)"/>
    <property type="match status" value="1"/>
</dbReference>
<proteinExistence type="predicted"/>